<dbReference type="Gene3D" id="3.40.50.2000">
    <property type="entry name" value="Glycogen Phosphorylase B"/>
    <property type="match status" value="2"/>
</dbReference>
<dbReference type="AlphaFoldDB" id="A0A367F7W4"/>
<evidence type="ECO:0000313" key="5">
    <source>
        <dbReference type="Proteomes" id="UP000252914"/>
    </source>
</evidence>
<dbReference type="CDD" id="cd03789">
    <property type="entry name" value="GT9_LPS_heptosyltransferase"/>
    <property type="match status" value="1"/>
</dbReference>
<feature type="region of interest" description="Disordered" evidence="3">
    <location>
        <begin position="304"/>
        <end position="335"/>
    </location>
</feature>
<feature type="region of interest" description="Disordered" evidence="3">
    <location>
        <begin position="351"/>
        <end position="416"/>
    </location>
</feature>
<comment type="caution">
    <text evidence="4">The sequence shown here is derived from an EMBL/GenBank/DDBJ whole genome shotgun (WGS) entry which is preliminary data.</text>
</comment>
<protein>
    <submittedName>
        <fullName evidence="4">Glycosyltransferase family 9 protein</fullName>
    </submittedName>
</protein>
<evidence type="ECO:0000256" key="3">
    <source>
        <dbReference type="SAM" id="MobiDB-lite"/>
    </source>
</evidence>
<reference evidence="4 5" key="1">
    <citation type="submission" date="2018-06" db="EMBL/GenBank/DDBJ databases">
        <title>Streptomyces reniochalinae sp. nov. and Streptomyces diacarnus sp. nov. from marine sponges.</title>
        <authorList>
            <person name="Li L."/>
        </authorList>
    </citation>
    <scope>NUCLEOTIDE SEQUENCE [LARGE SCALE GENOMIC DNA]</scope>
    <source>
        <strain evidence="4 5">LHW51701</strain>
    </source>
</reference>
<dbReference type="GO" id="GO:0009244">
    <property type="term" value="P:lipopolysaccharide core region biosynthetic process"/>
    <property type="evidence" value="ECO:0007669"/>
    <property type="project" value="TreeGrafter"/>
</dbReference>
<dbReference type="Pfam" id="PF01075">
    <property type="entry name" value="Glyco_transf_9"/>
    <property type="match status" value="1"/>
</dbReference>
<dbReference type="Proteomes" id="UP000252914">
    <property type="component" value="Unassembled WGS sequence"/>
</dbReference>
<gene>
    <name evidence="4" type="ORF">DTL70_08115</name>
</gene>
<dbReference type="PANTHER" id="PTHR30160">
    <property type="entry name" value="TETRAACYLDISACCHARIDE 4'-KINASE-RELATED"/>
    <property type="match status" value="1"/>
</dbReference>
<feature type="compositionally biased region" description="Low complexity" evidence="3">
    <location>
        <begin position="371"/>
        <end position="380"/>
    </location>
</feature>
<keyword evidence="2 4" id="KW-0808">Transferase</keyword>
<evidence type="ECO:0000256" key="2">
    <source>
        <dbReference type="ARBA" id="ARBA00022679"/>
    </source>
</evidence>
<feature type="region of interest" description="Disordered" evidence="3">
    <location>
        <begin position="1"/>
        <end position="36"/>
    </location>
</feature>
<sequence length="416" mass="42141">MSGSGPGARGRRPGGGPARGEEGEGRPVALRTGAGTRAGTPRTLVLRALGLGDLLTAIPALRALRRAHPAHELVLAAPAWLAPAARAAQVADVLLPAGGTAREVPAALGWPWPPPRLAVDLHGNGTPSRDALAASAPARLLAYAESSAPAWRENEHERLRWCRLLRWYGIPADPGDLLLGGPEVPSPAPGAVVVHPGADAGARRWPAERFAQVARGLRARGDEVVLTHGPGELALAHEVAARAGLPARAVPGGASGLPFELLAALVARARAVVVGDTGVAHLASALAAPSVVLFGPVSPALWGPPPHPRHQSLWRPSPGEGPRPGDPHGARPDPRLLRLHPADVLDACARLEDPAPRPPGEACPPGRDPGEASTGTTGTRGAREGGGSGDVAARDAAEGTVPAGAAPTAGREGGAP</sequence>
<feature type="compositionally biased region" description="Basic and acidic residues" evidence="3">
    <location>
        <begin position="323"/>
        <end position="335"/>
    </location>
</feature>
<dbReference type="GO" id="GO:0005829">
    <property type="term" value="C:cytosol"/>
    <property type="evidence" value="ECO:0007669"/>
    <property type="project" value="TreeGrafter"/>
</dbReference>
<dbReference type="InterPro" id="IPR051199">
    <property type="entry name" value="LPS_LOS_Heptosyltrfase"/>
</dbReference>
<dbReference type="EMBL" id="QOIN01000035">
    <property type="protein sequence ID" value="RCG26029.1"/>
    <property type="molecule type" value="Genomic_DNA"/>
</dbReference>
<feature type="compositionally biased region" description="Gly residues" evidence="3">
    <location>
        <begin position="1"/>
        <end position="18"/>
    </location>
</feature>
<dbReference type="GO" id="GO:0008713">
    <property type="term" value="F:ADP-heptose-lipopolysaccharide heptosyltransferase activity"/>
    <property type="evidence" value="ECO:0007669"/>
    <property type="project" value="TreeGrafter"/>
</dbReference>
<dbReference type="PANTHER" id="PTHR30160:SF1">
    <property type="entry name" value="LIPOPOLYSACCHARIDE 1,2-N-ACETYLGLUCOSAMINETRANSFERASE-RELATED"/>
    <property type="match status" value="1"/>
</dbReference>
<evidence type="ECO:0000313" key="4">
    <source>
        <dbReference type="EMBL" id="RCG26029.1"/>
    </source>
</evidence>
<feature type="compositionally biased region" description="Low complexity" evidence="3">
    <location>
        <begin position="26"/>
        <end position="36"/>
    </location>
</feature>
<dbReference type="SUPFAM" id="SSF53756">
    <property type="entry name" value="UDP-Glycosyltransferase/glycogen phosphorylase"/>
    <property type="match status" value="1"/>
</dbReference>
<dbReference type="InterPro" id="IPR002201">
    <property type="entry name" value="Glyco_trans_9"/>
</dbReference>
<accession>A0A367F7W4</accession>
<name>A0A367F7W4_9ACTN</name>
<dbReference type="RefSeq" id="WP_114021185.1">
    <property type="nucleotide sequence ID" value="NZ_QOIN01000035.1"/>
</dbReference>
<proteinExistence type="predicted"/>
<keyword evidence="1" id="KW-0328">Glycosyltransferase</keyword>
<feature type="compositionally biased region" description="Low complexity" evidence="3">
    <location>
        <begin position="398"/>
        <end position="410"/>
    </location>
</feature>
<organism evidence="4 5">
    <name type="scientific">Streptomyces diacarni</name>
    <dbReference type="NCBI Taxonomy" id="2800381"/>
    <lineage>
        <taxon>Bacteria</taxon>
        <taxon>Bacillati</taxon>
        <taxon>Actinomycetota</taxon>
        <taxon>Actinomycetes</taxon>
        <taxon>Kitasatosporales</taxon>
        <taxon>Streptomycetaceae</taxon>
        <taxon>Streptomyces</taxon>
    </lineage>
</organism>
<evidence type="ECO:0000256" key="1">
    <source>
        <dbReference type="ARBA" id="ARBA00022676"/>
    </source>
</evidence>
<keyword evidence="5" id="KW-1185">Reference proteome</keyword>